<protein>
    <submittedName>
        <fullName evidence="2">Uncharacterized protein</fullName>
    </submittedName>
</protein>
<gene>
    <name evidence="2" type="ORF">XIS1_660013</name>
</gene>
<keyword evidence="1" id="KW-1133">Transmembrane helix</keyword>
<dbReference type="AlphaFoldDB" id="A0A1N6N060"/>
<sequence>MRPLLYMVFVFMFISIYGVFIFFECVLLKVRYYILLAIL</sequence>
<name>A0A1N6N060_9GAMM</name>
<keyword evidence="1" id="KW-0472">Membrane</keyword>
<evidence type="ECO:0000256" key="1">
    <source>
        <dbReference type="SAM" id="Phobius"/>
    </source>
</evidence>
<dbReference type="EMBL" id="FTLG01000210">
    <property type="protein sequence ID" value="SIP74488.1"/>
    <property type="molecule type" value="Genomic_DNA"/>
</dbReference>
<keyword evidence="1" id="KW-0812">Transmembrane</keyword>
<accession>A0A1N6N060</accession>
<evidence type="ECO:0000313" key="2">
    <source>
        <dbReference type="EMBL" id="SIP74488.1"/>
    </source>
</evidence>
<reference evidence="3" key="1">
    <citation type="submission" date="2016-12" db="EMBL/GenBank/DDBJ databases">
        <authorList>
            <person name="Gaudriault S."/>
        </authorList>
    </citation>
    <scope>NUCLEOTIDE SEQUENCE [LARGE SCALE GENOMIC DNA]</scope>
    <source>
        <strain evidence="3">HGB1681 (deposited as PTA-6826 in the American Type Culture Collection)</strain>
    </source>
</reference>
<organism evidence="2 3">
    <name type="scientific">Xenorhabdus innexi</name>
    <dbReference type="NCBI Taxonomy" id="290109"/>
    <lineage>
        <taxon>Bacteria</taxon>
        <taxon>Pseudomonadati</taxon>
        <taxon>Pseudomonadota</taxon>
        <taxon>Gammaproteobacteria</taxon>
        <taxon>Enterobacterales</taxon>
        <taxon>Morganellaceae</taxon>
        <taxon>Xenorhabdus</taxon>
    </lineage>
</organism>
<dbReference type="Proteomes" id="UP000196435">
    <property type="component" value="Unassembled WGS sequence"/>
</dbReference>
<feature type="transmembrane region" description="Helical" evidence="1">
    <location>
        <begin position="6"/>
        <end position="28"/>
    </location>
</feature>
<evidence type="ECO:0000313" key="3">
    <source>
        <dbReference type="Proteomes" id="UP000196435"/>
    </source>
</evidence>
<proteinExistence type="predicted"/>